<feature type="compositionally biased region" description="Basic and acidic residues" evidence="1">
    <location>
        <begin position="1"/>
        <end position="13"/>
    </location>
</feature>
<feature type="compositionally biased region" description="Polar residues" evidence="1">
    <location>
        <begin position="294"/>
        <end position="316"/>
    </location>
</feature>
<gene>
    <name evidence="2" type="ORF">GCM10010121_034770</name>
</gene>
<accession>A0A917NR89</accession>
<reference evidence="2" key="1">
    <citation type="journal article" date="2014" name="Int. J. Syst. Evol. Microbiol.">
        <title>Complete genome sequence of Corynebacterium casei LMG S-19264T (=DSM 44701T), isolated from a smear-ripened cheese.</title>
        <authorList>
            <consortium name="US DOE Joint Genome Institute (JGI-PGF)"/>
            <person name="Walter F."/>
            <person name="Albersmeier A."/>
            <person name="Kalinowski J."/>
            <person name="Ruckert C."/>
        </authorList>
    </citation>
    <scope>NUCLEOTIDE SEQUENCE</scope>
    <source>
        <strain evidence="2">JCM 3086</strain>
    </source>
</reference>
<evidence type="ECO:0000313" key="2">
    <source>
        <dbReference type="EMBL" id="GGJ20851.1"/>
    </source>
</evidence>
<feature type="region of interest" description="Disordered" evidence="1">
    <location>
        <begin position="170"/>
        <end position="206"/>
    </location>
</feature>
<proteinExistence type="predicted"/>
<feature type="compositionally biased region" description="Low complexity" evidence="1">
    <location>
        <begin position="30"/>
        <end position="53"/>
    </location>
</feature>
<dbReference type="AlphaFoldDB" id="A0A917NR89"/>
<feature type="region of interest" description="Disordered" evidence="1">
    <location>
        <begin position="1"/>
        <end position="78"/>
    </location>
</feature>
<organism evidence="2 3">
    <name type="scientific">Streptomyces brasiliensis</name>
    <dbReference type="NCBI Taxonomy" id="1954"/>
    <lineage>
        <taxon>Bacteria</taxon>
        <taxon>Bacillati</taxon>
        <taxon>Actinomycetota</taxon>
        <taxon>Actinomycetes</taxon>
        <taxon>Kitasatosporales</taxon>
        <taxon>Streptomycetaceae</taxon>
        <taxon>Streptomyces</taxon>
    </lineage>
</organism>
<protein>
    <submittedName>
        <fullName evidence="2">Uncharacterized protein</fullName>
    </submittedName>
</protein>
<reference evidence="2" key="2">
    <citation type="submission" date="2020-09" db="EMBL/GenBank/DDBJ databases">
        <authorList>
            <person name="Sun Q."/>
            <person name="Ohkuma M."/>
        </authorList>
    </citation>
    <scope>NUCLEOTIDE SEQUENCE</scope>
    <source>
        <strain evidence="2">JCM 3086</strain>
    </source>
</reference>
<dbReference type="RefSeq" id="WP_189312065.1">
    <property type="nucleotide sequence ID" value="NZ_BMQA01000009.1"/>
</dbReference>
<name>A0A917NR89_9ACTN</name>
<evidence type="ECO:0000256" key="1">
    <source>
        <dbReference type="SAM" id="MobiDB-lite"/>
    </source>
</evidence>
<dbReference type="EMBL" id="BMQA01000009">
    <property type="protein sequence ID" value="GGJ20851.1"/>
    <property type="molecule type" value="Genomic_DNA"/>
</dbReference>
<sequence>MGERQSDGGLPDRRHVHPGATPTGRRRAGEGSASGVRPTGEGSESGSWSTDEGGASGPRVTGEGRASGSRSTGGAPAFGVRSVVSDDELESAFAVAIRRGGVGVDGEQQAVAAFRAARDAGTHKARTRRRDDWRPRASWRAKFSVRTALSVLLASLTLGGVAVAAIGGSSSDGAHDGEPGTHPATSAPPRSSAGSDTGSSAHRDRPDTAKDILAHCRAYEQVADRGKALDSTAWQRLIKDAGGEKNVVAYCAEQLAGSRDRADGNGQDSSQNNGQSSSQNSGRGSGQNPGKGTRPSNSGKANGNAGTSVPKSNGNQ</sequence>
<feature type="region of interest" description="Disordered" evidence="1">
    <location>
        <begin position="258"/>
        <end position="316"/>
    </location>
</feature>
<feature type="compositionally biased region" description="Low complexity" evidence="1">
    <location>
        <begin position="264"/>
        <end position="282"/>
    </location>
</feature>
<feature type="compositionally biased region" description="Low complexity" evidence="1">
    <location>
        <begin position="61"/>
        <end position="75"/>
    </location>
</feature>
<dbReference type="Proteomes" id="UP000657574">
    <property type="component" value="Unassembled WGS sequence"/>
</dbReference>
<evidence type="ECO:0000313" key="3">
    <source>
        <dbReference type="Proteomes" id="UP000657574"/>
    </source>
</evidence>
<feature type="compositionally biased region" description="Polar residues" evidence="1">
    <location>
        <begin position="188"/>
        <end position="200"/>
    </location>
</feature>
<comment type="caution">
    <text evidence="2">The sequence shown here is derived from an EMBL/GenBank/DDBJ whole genome shotgun (WGS) entry which is preliminary data.</text>
</comment>
<keyword evidence="3" id="KW-1185">Reference proteome</keyword>